<dbReference type="SUPFAM" id="SSF55920">
    <property type="entry name" value="Creatinase/aminopeptidase"/>
    <property type="match status" value="1"/>
</dbReference>
<dbReference type="InterPro" id="IPR036005">
    <property type="entry name" value="Creatinase/aminopeptidase-like"/>
</dbReference>
<keyword evidence="3" id="KW-1185">Reference proteome</keyword>
<dbReference type="AlphaFoldDB" id="A0AAV3T9T7"/>
<organism evidence="2 3">
    <name type="scientific">Natronoarchaeum mannanilyticum</name>
    <dbReference type="NCBI Taxonomy" id="926360"/>
    <lineage>
        <taxon>Archaea</taxon>
        <taxon>Methanobacteriati</taxon>
        <taxon>Methanobacteriota</taxon>
        <taxon>Stenosarchaea group</taxon>
        <taxon>Halobacteria</taxon>
        <taxon>Halobacteriales</taxon>
        <taxon>Natronoarchaeaceae</taxon>
    </lineage>
</organism>
<dbReference type="Proteomes" id="UP001500420">
    <property type="component" value="Unassembled WGS sequence"/>
</dbReference>
<proteinExistence type="predicted"/>
<evidence type="ECO:0000313" key="2">
    <source>
        <dbReference type="EMBL" id="GAA0671135.1"/>
    </source>
</evidence>
<dbReference type="InterPro" id="IPR000994">
    <property type="entry name" value="Pept_M24"/>
</dbReference>
<dbReference type="Pfam" id="PF00557">
    <property type="entry name" value="Peptidase_M24"/>
    <property type="match status" value="1"/>
</dbReference>
<protein>
    <submittedName>
        <fullName evidence="2">M24 family metallopeptidase</fullName>
    </submittedName>
</protein>
<feature type="domain" description="Peptidase M24" evidence="1">
    <location>
        <begin position="147"/>
        <end position="373"/>
    </location>
</feature>
<evidence type="ECO:0000259" key="1">
    <source>
        <dbReference type="Pfam" id="PF00557"/>
    </source>
</evidence>
<gene>
    <name evidence="2" type="ORF">GCM10009020_16830</name>
</gene>
<dbReference type="InterPro" id="IPR050659">
    <property type="entry name" value="Peptidase_M24B"/>
</dbReference>
<sequence>MAADTTPDYERLASSVTDADAAAFVHVGDRCDPDFSYCAGPVRPERRSAFVLTADETALCVPESIVESAERAFPGDAVRQFDPDRRHPGLVAGDALAERGVEGTVLTPPAIGHDAALYVERAGHELASTDAVARARERKTDAELSRVERAQAIAGAGLDRARGTLGAATVDGDRLVHDGETLTAERLGREVDAAMAGAGGDPARNTKVGVDGPPVDPAVSGGTGNEDADAIPLRPAAAITVSVAPREPGGYHGRLARTLVVDGDGGWERRANVAVRNAREAALAELSEGEGATPASVRGEIVAELGAYGFDAGPESEIVVDELGGGVGLERREAPRLSAGGELRSGTALALRPGLSDPERGHVELADVAVVREDAVDLLGDHSTSMAVEK</sequence>
<accession>A0AAV3T9T7</accession>
<dbReference type="Gene3D" id="3.90.230.10">
    <property type="entry name" value="Creatinase/methionine aminopeptidase superfamily"/>
    <property type="match status" value="1"/>
</dbReference>
<dbReference type="PANTHER" id="PTHR46112">
    <property type="entry name" value="AMINOPEPTIDASE"/>
    <property type="match status" value="1"/>
</dbReference>
<dbReference type="PANTHER" id="PTHR46112:SF2">
    <property type="entry name" value="XAA-PRO AMINOPEPTIDASE P-RELATED"/>
    <property type="match status" value="1"/>
</dbReference>
<dbReference type="EMBL" id="BAAADV010000003">
    <property type="protein sequence ID" value="GAA0671135.1"/>
    <property type="molecule type" value="Genomic_DNA"/>
</dbReference>
<reference evidence="2 3" key="1">
    <citation type="journal article" date="2019" name="Int. J. Syst. Evol. Microbiol.">
        <title>The Global Catalogue of Microorganisms (GCM) 10K type strain sequencing project: providing services to taxonomists for standard genome sequencing and annotation.</title>
        <authorList>
            <consortium name="The Broad Institute Genomics Platform"/>
            <consortium name="The Broad Institute Genome Sequencing Center for Infectious Disease"/>
            <person name="Wu L."/>
            <person name="Ma J."/>
        </authorList>
    </citation>
    <scope>NUCLEOTIDE SEQUENCE [LARGE SCALE GENOMIC DNA]</scope>
    <source>
        <strain evidence="2 3">JCM 16328</strain>
    </source>
</reference>
<name>A0AAV3T9T7_9EURY</name>
<comment type="caution">
    <text evidence="2">The sequence shown here is derived from an EMBL/GenBank/DDBJ whole genome shotgun (WGS) entry which is preliminary data.</text>
</comment>
<evidence type="ECO:0000313" key="3">
    <source>
        <dbReference type="Proteomes" id="UP001500420"/>
    </source>
</evidence>
<dbReference type="RefSeq" id="WP_343773545.1">
    <property type="nucleotide sequence ID" value="NZ_BAAADV010000003.1"/>
</dbReference>